<proteinExistence type="predicted"/>
<gene>
    <name evidence="1" type="ORF">QPK29_007955</name>
</gene>
<organism evidence="1 2">
    <name type="scientific">Massilia orientalis</name>
    <dbReference type="NCBI Taxonomy" id="3050128"/>
    <lineage>
        <taxon>Bacteria</taxon>
        <taxon>Pseudomonadati</taxon>
        <taxon>Pseudomonadota</taxon>
        <taxon>Betaproteobacteria</taxon>
        <taxon>Burkholderiales</taxon>
        <taxon>Oxalobacteraceae</taxon>
        <taxon>Telluria group</taxon>
        <taxon>Massilia</taxon>
    </lineage>
</organism>
<accession>A0ACC7M7X6</accession>
<reference evidence="1" key="1">
    <citation type="submission" date="2024-11" db="EMBL/GenBank/DDBJ databases">
        <title>Description of Massilia orientalis sp. nov., isolated from rhizosphere soil of Ageratina adenophora.</title>
        <authorList>
            <person name="Wang Y."/>
        </authorList>
    </citation>
    <scope>NUCLEOTIDE SEQUENCE</scope>
    <source>
        <strain evidence="1">YIM B02787</strain>
    </source>
</reference>
<evidence type="ECO:0000313" key="2">
    <source>
        <dbReference type="Proteomes" id="UP001168096"/>
    </source>
</evidence>
<keyword evidence="2" id="KW-1185">Reference proteome</keyword>
<comment type="caution">
    <text evidence="1">The sequence shown here is derived from an EMBL/GenBank/DDBJ whole genome shotgun (WGS) entry which is preliminary data.</text>
</comment>
<dbReference type="EMBL" id="JASNRB020000004">
    <property type="protein sequence ID" value="MFJ1467640.1"/>
    <property type="molecule type" value="Genomic_DNA"/>
</dbReference>
<evidence type="ECO:0000313" key="1">
    <source>
        <dbReference type="EMBL" id="MFJ1467640.1"/>
    </source>
</evidence>
<sequence>MNELDGLNALIIEPHAGMRSTIHNMLNMCGLSKIDHVGSSNQAVKHLGLKQYDLILCEYALEGGQDGQQLLEDVRHHKLMPLSTMFFMVTAEGDYGKVVSAAELGPTDYVLKPFTADRLLERIARGLERRNALLPVYDLMEAGNQREAIAACLDGEERYPRYLVDFMRLRAELHMFLGEPHEAEPLYRQLVETKAIAWARLGLAKTLFLRERYDDAREMLEDLVDANKNFVDAYDWLARTHEAAGALDAAQAVLTEAVTVSPHAVRRLRKLGETALEAGDHDTAEKILKQVVSKAKYSEFKDPQDHVRLVQTLVRKGDPVQAAAVIRDLDKSMAFQKHTPLCSAIASSLVHEYTGNEARLAESLAAALAASQDAPDLRPEIKLELARTCIENGMEEGAAEIVRDVMRNAQNGAAVARAMAVFENAGQAETAQKLAMESRQQVVDLVATGAAKAKSGDYKGAVVLMQEAATKLPDNPQVVFNAALAILKCLDHEGWDERLGQQALAYIAGVRRLDPVNPKLPALAGLHHQILKKYDKGPRPKRAG</sequence>
<name>A0ACC7M7X6_9BURK</name>
<protein>
    <submittedName>
        <fullName evidence="1">Tetratricopeptide repeat protein</fullName>
    </submittedName>
</protein>
<dbReference type="Proteomes" id="UP001168096">
    <property type="component" value="Unassembled WGS sequence"/>
</dbReference>